<gene>
    <name evidence="1" type="ordered locus">Acin_1930</name>
</gene>
<proteinExistence type="predicted"/>
<dbReference type="KEGG" id="ain:Acin_1930"/>
<keyword evidence="2" id="KW-1185">Reference proteome</keyword>
<protein>
    <submittedName>
        <fullName evidence="1">Uncharacterized protein</fullName>
    </submittedName>
</protein>
<dbReference type="EMBL" id="CP003058">
    <property type="protein sequence ID" value="AEQ23138.1"/>
    <property type="molecule type" value="Genomic_DNA"/>
</dbReference>
<dbReference type="Proteomes" id="UP000007093">
    <property type="component" value="Chromosome"/>
</dbReference>
<evidence type="ECO:0000313" key="1">
    <source>
        <dbReference type="EMBL" id="AEQ23138.1"/>
    </source>
</evidence>
<accession>G4Q4F3</accession>
<organism evidence="1 2">
    <name type="scientific">Acidaminococcus intestini (strain RyC-MR95)</name>
    <dbReference type="NCBI Taxonomy" id="568816"/>
    <lineage>
        <taxon>Bacteria</taxon>
        <taxon>Bacillati</taxon>
        <taxon>Bacillota</taxon>
        <taxon>Negativicutes</taxon>
        <taxon>Acidaminococcales</taxon>
        <taxon>Acidaminococcaceae</taxon>
        <taxon>Acidaminococcus</taxon>
    </lineage>
</organism>
<sequence>MLLTVPAVRQVRAAWEGTGSFRFSRHSCHLLSDMKKALQDRSCKACLYYSLFS</sequence>
<evidence type="ECO:0000313" key="2">
    <source>
        <dbReference type="Proteomes" id="UP000007093"/>
    </source>
</evidence>
<name>G4Q4F3_ACIIR</name>
<dbReference type="InParanoid" id="G4Q4F3"/>
<dbReference type="AlphaFoldDB" id="G4Q4F3"/>
<dbReference type="HOGENOM" id="CLU_3057503_0_0_9"/>
<reference evidence="1 2" key="1">
    <citation type="journal article" date="2011" name="J. Bacteriol.">
        <title>Complete genome sequence of Acidaminococcus intestini RYC-MR95, a Gram-negative bacterium from the phylum Firmicutes.</title>
        <authorList>
            <person name="D'Auria G."/>
            <person name="Galan J.C."/>
            <person name="Rodriguez-Alcayna M."/>
            <person name="Moya A."/>
            <person name="Baquero F."/>
            <person name="Latorre A."/>
        </authorList>
    </citation>
    <scope>NUCLEOTIDE SEQUENCE [LARGE SCALE GENOMIC DNA]</scope>
    <source>
        <strain evidence="1 2">RyC-MR95</strain>
    </source>
</reference>